<comment type="similarity">
    <text evidence="1">Belongs to the Luc7 family.</text>
</comment>
<organism evidence="2 3">
    <name type="scientific">Lodderomyces beijingensis</name>
    <dbReference type="NCBI Taxonomy" id="1775926"/>
    <lineage>
        <taxon>Eukaryota</taxon>
        <taxon>Fungi</taxon>
        <taxon>Dikarya</taxon>
        <taxon>Ascomycota</taxon>
        <taxon>Saccharomycotina</taxon>
        <taxon>Pichiomycetes</taxon>
        <taxon>Debaryomycetaceae</taxon>
        <taxon>Candida/Lodderomyces clade</taxon>
        <taxon>Lodderomyces</taxon>
    </lineage>
</organism>
<evidence type="ECO:0000313" key="2">
    <source>
        <dbReference type="EMBL" id="CAK9441079.1"/>
    </source>
</evidence>
<dbReference type="PANTHER" id="PTHR12375">
    <property type="entry name" value="RNA-BINDING PROTEIN LUC7-RELATED"/>
    <property type="match status" value="1"/>
</dbReference>
<keyword evidence="3" id="KW-1185">Reference proteome</keyword>
<dbReference type="RefSeq" id="XP_066831886.1">
    <property type="nucleotide sequence ID" value="XM_066975225.1"/>
</dbReference>
<sequence>MAEEQRKSIEKLMGKQLSSSSIRHYNDPGMTAPGVCKAFIVGICPHDLFVGTKSDMGKCPNLHMHKYKLEYEYKTKKLGKSYPEMEHEYFEVLESYVYDLDRTIAIAQQRLEHTPEEKEKISKVSADLDNLDVEIGLMIQELDYLVKKKKKTKSTREELSEKESAKHQSDHILRIIDLSIKLDEKCQARDEASKQARNIIDNVGQTSQQKLQVCDGCGAYLSRLDNDRRLADHFVGKIHLGFVQLRSAYEELKPKYRKGVGV</sequence>
<reference evidence="2 3" key="1">
    <citation type="submission" date="2024-03" db="EMBL/GenBank/DDBJ databases">
        <authorList>
            <person name="Brejova B."/>
        </authorList>
    </citation>
    <scope>NUCLEOTIDE SEQUENCE [LARGE SCALE GENOMIC DNA]</scope>
    <source>
        <strain evidence="2 3">CBS 14171</strain>
    </source>
</reference>
<dbReference type="Proteomes" id="UP001497383">
    <property type="component" value="Chromosome 6"/>
</dbReference>
<protein>
    <submittedName>
        <fullName evidence="2">Uncharacterized protein</fullName>
    </submittedName>
</protein>
<gene>
    <name evidence="2" type="ORF">LODBEIA_P49480</name>
</gene>
<proteinExistence type="inferred from homology"/>
<dbReference type="InterPro" id="IPR004882">
    <property type="entry name" value="Luc7-rel"/>
</dbReference>
<dbReference type="EMBL" id="OZ022410">
    <property type="protein sequence ID" value="CAK9441079.1"/>
    <property type="molecule type" value="Genomic_DNA"/>
</dbReference>
<name>A0ABP0ZRE4_9ASCO</name>
<dbReference type="Pfam" id="PF03194">
    <property type="entry name" value="LUC7"/>
    <property type="match status" value="1"/>
</dbReference>
<evidence type="ECO:0000256" key="1">
    <source>
        <dbReference type="ARBA" id="ARBA00005655"/>
    </source>
</evidence>
<dbReference type="GeneID" id="92210144"/>
<evidence type="ECO:0000313" key="3">
    <source>
        <dbReference type="Proteomes" id="UP001497383"/>
    </source>
</evidence>
<accession>A0ABP0ZRE4</accession>